<comment type="similarity">
    <text evidence="7">Belongs to the TonB-dependent receptor family.</text>
</comment>
<keyword evidence="5 7" id="KW-0472">Membrane</keyword>
<dbReference type="InterPro" id="IPR008969">
    <property type="entry name" value="CarboxyPept-like_regulatory"/>
</dbReference>
<keyword evidence="2 7" id="KW-0813">Transport</keyword>
<keyword evidence="10" id="KW-1185">Reference proteome</keyword>
<dbReference type="PROSITE" id="PS52016">
    <property type="entry name" value="TONB_DEPENDENT_REC_3"/>
    <property type="match status" value="1"/>
</dbReference>
<comment type="subcellular location">
    <subcellularLocation>
        <location evidence="1 7">Cell outer membrane</location>
        <topology evidence="1 7">Multi-pass membrane protein</topology>
    </subcellularLocation>
</comment>
<dbReference type="InterPro" id="IPR023997">
    <property type="entry name" value="TonB-dep_OMP_SusC/RagA_CS"/>
</dbReference>
<evidence type="ECO:0000256" key="7">
    <source>
        <dbReference type="PROSITE-ProRule" id="PRU01360"/>
    </source>
</evidence>
<dbReference type="InterPro" id="IPR039426">
    <property type="entry name" value="TonB-dep_rcpt-like"/>
</dbReference>
<keyword evidence="3 7" id="KW-1134">Transmembrane beta strand</keyword>
<dbReference type="GO" id="GO:0009279">
    <property type="term" value="C:cell outer membrane"/>
    <property type="evidence" value="ECO:0007669"/>
    <property type="project" value="UniProtKB-SubCell"/>
</dbReference>
<sequence>MKGMSTQGRAGVFLTVLLITYACFSSLKAQASHQGDATVTLKGTNITLATVFKAIYKQTKVGVFYAKTLLDDQVTVDVNFQNTRLDEVLEFIVGKKGYIWVYNGNYVTIKPKPVKEITAEKHTSLMGDTSSTIQSVAGRVTDANGNPLIGATVQIKGSGEGTTTDVNGNFTLPRVSKKDILLISSLGYETRAVGVKGQSILTKLNVAVNDLDETVVVAYSTTTKRLNTGNISVVKGDEIAKQPVNNPLLALQGRVPGLFITQSTGVSGGTMNVQIRGQNSIVNGNDPFYVIDGVPYSSQLLPNIGGQILGFSSSNGGQSGSPLSFLNPDAIESITVLKDADATAIYGSRAANGVILITTKRGKSGQTRVDINLQQGWGKVARKLNLLDTRQYLIMRHEALNNDNLTVGPEDYDINGSWDTTRYTDWQKELIGKTTQYTNLNASVSGGNSITQYVVGATYHRETTVFPGEFSDRKGSVNFNINSRSANDRFKLQLGANYLVDNNNIPNVDPTYLATYLWPDAPTLYNVDGSLNWAPNSSGRSTFPNPLAGLQSIYKVKTKNLISNGSLSYKVLEGLDILCTFGYSDLQSDEFAGHPLSIVAPENRPFSGRDATFGNNAITSWIIEPQISFKRPVANGRLEALLGTSLQQTNSKGQQLLAYGYNSDMTLEDIRSASNVLVQSTLTELYKYNALFGKLNYVWRNRYIINLTGRRDGSSRFGQANRFHNFGSTGIAWIFSEENFIKNNIDFLSFGKLRASYGTTGSDQIPNYLFLDLYQPVNVGIPYQGGTALEPNRFNNPYLQWEETKKTEFGLETVFFKEKILFTASYFLNRSSNQLLAYTLPIFTGFGSVTRNFPATVQNSGWEFSINTKNISTHDFTWETNLNLTIPHNKLVSFPNLATSTYSYRLIIDQPITIQKVFNYAGVNQETGMYEFYDKQGKRTYNPSFSDDAIPVTVGMPKFFGGFQNSLKYKGIQLDFLFQFVKQLGSNYAFGNNAGTFWSGNQPHYVMDRWQKPGDNANIQRFDGSGALGGQYGLATFSNAAYSDASYIRLKNASVSWSLPQHLVSKLHLQTSSVYVLGQNLLTLTNYKGLDPETLSSRTLPPMRVITLGIKLGL</sequence>
<dbReference type="InterPro" id="IPR023996">
    <property type="entry name" value="TonB-dep_OMP_SusC/RagA"/>
</dbReference>
<dbReference type="NCBIfam" id="TIGR04056">
    <property type="entry name" value="OMP_RagA_SusC"/>
    <property type="match status" value="1"/>
</dbReference>
<dbReference type="AlphaFoldDB" id="A0A1H7XYU8"/>
<proteinExistence type="inferred from homology"/>
<evidence type="ECO:0000256" key="3">
    <source>
        <dbReference type="ARBA" id="ARBA00022452"/>
    </source>
</evidence>
<evidence type="ECO:0000259" key="8">
    <source>
        <dbReference type="Pfam" id="PF07715"/>
    </source>
</evidence>
<dbReference type="SUPFAM" id="SSF56935">
    <property type="entry name" value="Porins"/>
    <property type="match status" value="1"/>
</dbReference>
<evidence type="ECO:0000256" key="5">
    <source>
        <dbReference type="ARBA" id="ARBA00023136"/>
    </source>
</evidence>
<dbReference type="Proteomes" id="UP000198984">
    <property type="component" value="Unassembled WGS sequence"/>
</dbReference>
<reference evidence="9 10" key="1">
    <citation type="submission" date="2016-10" db="EMBL/GenBank/DDBJ databases">
        <authorList>
            <person name="de Groot N.N."/>
        </authorList>
    </citation>
    <scope>NUCLEOTIDE SEQUENCE [LARGE SCALE GENOMIC DNA]</scope>
    <source>
        <strain evidence="9 10">DSM 21039</strain>
    </source>
</reference>
<dbReference type="STRING" id="573321.SAMN04488505_104246"/>
<evidence type="ECO:0000256" key="6">
    <source>
        <dbReference type="ARBA" id="ARBA00023237"/>
    </source>
</evidence>
<name>A0A1H7XYU8_9BACT</name>
<keyword evidence="6 7" id="KW-0998">Cell outer membrane</keyword>
<evidence type="ECO:0000256" key="4">
    <source>
        <dbReference type="ARBA" id="ARBA00022692"/>
    </source>
</evidence>
<dbReference type="Gene3D" id="2.60.40.1120">
    <property type="entry name" value="Carboxypeptidase-like, regulatory domain"/>
    <property type="match status" value="1"/>
</dbReference>
<evidence type="ECO:0000313" key="9">
    <source>
        <dbReference type="EMBL" id="SEM38794.1"/>
    </source>
</evidence>
<evidence type="ECO:0000256" key="1">
    <source>
        <dbReference type="ARBA" id="ARBA00004571"/>
    </source>
</evidence>
<dbReference type="Pfam" id="PF07715">
    <property type="entry name" value="Plug"/>
    <property type="match status" value="1"/>
</dbReference>
<dbReference type="Pfam" id="PF13715">
    <property type="entry name" value="CarbopepD_reg_2"/>
    <property type="match status" value="1"/>
</dbReference>
<dbReference type="EMBL" id="FOBB01000004">
    <property type="protein sequence ID" value="SEM38794.1"/>
    <property type="molecule type" value="Genomic_DNA"/>
</dbReference>
<gene>
    <name evidence="9" type="ORF">SAMN04488505_104246</name>
</gene>
<protein>
    <submittedName>
        <fullName evidence="9">TonB-linked outer membrane protein, SusC/RagA family</fullName>
    </submittedName>
</protein>
<evidence type="ECO:0000313" key="10">
    <source>
        <dbReference type="Proteomes" id="UP000198984"/>
    </source>
</evidence>
<dbReference type="InterPro" id="IPR037066">
    <property type="entry name" value="Plug_dom_sf"/>
</dbReference>
<accession>A0A1H7XYU8</accession>
<evidence type="ECO:0000256" key="2">
    <source>
        <dbReference type="ARBA" id="ARBA00022448"/>
    </source>
</evidence>
<dbReference type="NCBIfam" id="TIGR04057">
    <property type="entry name" value="SusC_RagA_signa"/>
    <property type="match status" value="1"/>
</dbReference>
<dbReference type="Gene3D" id="2.40.170.20">
    <property type="entry name" value="TonB-dependent receptor, beta-barrel domain"/>
    <property type="match status" value="1"/>
</dbReference>
<dbReference type="PROSITE" id="PS51257">
    <property type="entry name" value="PROKAR_LIPOPROTEIN"/>
    <property type="match status" value="1"/>
</dbReference>
<keyword evidence="4 7" id="KW-0812">Transmembrane</keyword>
<feature type="domain" description="TonB-dependent receptor plug" evidence="8">
    <location>
        <begin position="225"/>
        <end position="354"/>
    </location>
</feature>
<dbReference type="SUPFAM" id="SSF49464">
    <property type="entry name" value="Carboxypeptidase regulatory domain-like"/>
    <property type="match status" value="1"/>
</dbReference>
<dbReference type="InterPro" id="IPR012910">
    <property type="entry name" value="Plug_dom"/>
</dbReference>
<organism evidence="9 10">
    <name type="scientific">Chitinophaga rupis</name>
    <dbReference type="NCBI Taxonomy" id="573321"/>
    <lineage>
        <taxon>Bacteria</taxon>
        <taxon>Pseudomonadati</taxon>
        <taxon>Bacteroidota</taxon>
        <taxon>Chitinophagia</taxon>
        <taxon>Chitinophagales</taxon>
        <taxon>Chitinophagaceae</taxon>
        <taxon>Chitinophaga</taxon>
    </lineage>
</organism>
<dbReference type="InterPro" id="IPR036942">
    <property type="entry name" value="Beta-barrel_TonB_sf"/>
</dbReference>
<dbReference type="Gene3D" id="2.170.130.10">
    <property type="entry name" value="TonB-dependent receptor, plug domain"/>
    <property type="match status" value="1"/>
</dbReference>